<comment type="similarity">
    <text evidence="9">Belongs to the GSP H family.</text>
</comment>
<evidence type="ECO:0000256" key="2">
    <source>
        <dbReference type="ARBA" id="ARBA00021549"/>
    </source>
</evidence>
<dbReference type="GO" id="GO:0015628">
    <property type="term" value="P:protein secretion by the type II secretion system"/>
    <property type="evidence" value="ECO:0007669"/>
    <property type="project" value="InterPro"/>
</dbReference>
<evidence type="ECO:0000256" key="11">
    <source>
        <dbReference type="SAM" id="Phobius"/>
    </source>
</evidence>
<keyword evidence="7 11" id="KW-1133">Transmembrane helix</keyword>
<evidence type="ECO:0000256" key="4">
    <source>
        <dbReference type="ARBA" id="ARBA00022481"/>
    </source>
</evidence>
<dbReference type="SUPFAM" id="SSF54523">
    <property type="entry name" value="Pili subunits"/>
    <property type="match status" value="1"/>
</dbReference>
<evidence type="ECO:0000256" key="8">
    <source>
        <dbReference type="ARBA" id="ARBA00023136"/>
    </source>
</evidence>
<feature type="domain" description="General secretion pathway GspH" evidence="12">
    <location>
        <begin position="88"/>
        <end position="209"/>
    </location>
</feature>
<organism evidence="13 14">
    <name type="scientific">Polaromonas vacuolata</name>
    <dbReference type="NCBI Taxonomy" id="37448"/>
    <lineage>
        <taxon>Bacteria</taxon>
        <taxon>Pseudomonadati</taxon>
        <taxon>Pseudomonadota</taxon>
        <taxon>Betaproteobacteria</taxon>
        <taxon>Burkholderiales</taxon>
        <taxon>Comamonadaceae</taxon>
        <taxon>Polaromonas</taxon>
    </lineage>
</organism>
<comment type="subcellular location">
    <subcellularLocation>
        <location evidence="1">Cell inner membrane</location>
        <topology evidence="1">Single-pass membrane protein</topology>
    </subcellularLocation>
</comment>
<evidence type="ECO:0000313" key="14">
    <source>
        <dbReference type="Proteomes" id="UP000502041"/>
    </source>
</evidence>
<name>A0A6H2H7I5_9BURK</name>
<dbReference type="GO" id="GO:0005886">
    <property type="term" value="C:plasma membrane"/>
    <property type="evidence" value="ECO:0007669"/>
    <property type="project" value="UniProtKB-SubCell"/>
</dbReference>
<protein>
    <recommendedName>
        <fullName evidence="2">Type II secretion system protein H</fullName>
    </recommendedName>
    <alternativeName>
        <fullName evidence="10">General secretion pathway protein H</fullName>
    </alternativeName>
</protein>
<dbReference type="Gene3D" id="3.55.40.10">
    <property type="entry name" value="minor pseudopilin epsh domain"/>
    <property type="match status" value="1"/>
</dbReference>
<dbReference type="EMBL" id="CP051461">
    <property type="protein sequence ID" value="QJC55842.1"/>
    <property type="molecule type" value="Genomic_DNA"/>
</dbReference>
<accession>A0A6H2H7I5</accession>
<dbReference type="InterPro" id="IPR045584">
    <property type="entry name" value="Pilin-like"/>
</dbReference>
<evidence type="ECO:0000256" key="10">
    <source>
        <dbReference type="ARBA" id="ARBA00030775"/>
    </source>
</evidence>
<dbReference type="KEGG" id="pvac:HC248_01125"/>
<keyword evidence="14" id="KW-1185">Reference proteome</keyword>
<keyword evidence="3" id="KW-1003">Cell membrane</keyword>
<evidence type="ECO:0000256" key="6">
    <source>
        <dbReference type="ARBA" id="ARBA00022692"/>
    </source>
</evidence>
<keyword evidence="6 11" id="KW-0812">Transmembrane</keyword>
<dbReference type="Pfam" id="PF12019">
    <property type="entry name" value="GspH"/>
    <property type="match status" value="1"/>
</dbReference>
<dbReference type="AlphaFoldDB" id="A0A6H2H7I5"/>
<evidence type="ECO:0000256" key="3">
    <source>
        <dbReference type="ARBA" id="ARBA00022475"/>
    </source>
</evidence>
<reference evidence="13 14" key="1">
    <citation type="submission" date="2020-04" db="EMBL/GenBank/DDBJ databases">
        <title>Complete genome of a Psychrophilic, Marine, Gas Vacuolate Bacterium Polaromonas vacuolata KCTC 22033T.</title>
        <authorList>
            <person name="Hwang K."/>
            <person name="Kim K.M."/>
        </authorList>
    </citation>
    <scope>NUCLEOTIDE SEQUENCE [LARGE SCALE GENOMIC DNA]</scope>
    <source>
        <strain evidence="13 14">KCTC 22033</strain>
    </source>
</reference>
<keyword evidence="5" id="KW-0997">Cell inner membrane</keyword>
<keyword evidence="4" id="KW-0488">Methylation</keyword>
<dbReference type="Proteomes" id="UP000502041">
    <property type="component" value="Chromosome"/>
</dbReference>
<evidence type="ECO:0000313" key="13">
    <source>
        <dbReference type="EMBL" id="QJC55842.1"/>
    </source>
</evidence>
<evidence type="ECO:0000256" key="9">
    <source>
        <dbReference type="ARBA" id="ARBA00025772"/>
    </source>
</evidence>
<dbReference type="RefSeq" id="WP_168921641.1">
    <property type="nucleotide sequence ID" value="NZ_CP051461.1"/>
</dbReference>
<dbReference type="InterPro" id="IPR022346">
    <property type="entry name" value="T2SS_GspH"/>
</dbReference>
<proteinExistence type="inferred from homology"/>
<gene>
    <name evidence="13" type="ORF">HC248_01125</name>
</gene>
<evidence type="ECO:0000256" key="7">
    <source>
        <dbReference type="ARBA" id="ARBA00022989"/>
    </source>
</evidence>
<evidence type="ECO:0000259" key="12">
    <source>
        <dbReference type="Pfam" id="PF12019"/>
    </source>
</evidence>
<sequence>MHYSTAAVEPRSNQALPERIAIAATAASTLGTDVPSPHKPFSPAHQALSGLSLTELLVTISLTAILAALTAPALGEFFRRSNMQSLSHDFIGAMHKARAEAVNRNSCASVCKSSSTSTAAPQCNASGADGYGPDDWQMGWIVFLNPNCTTVSNSDPASPGYIISVRQASDKRYTLRSVNNKTSFSFGPQGGMSLGETGQLRLTDTERSQDPMSSIIYVDVMGRTRIETNASNNVSHNVNTKL</sequence>
<evidence type="ECO:0000256" key="1">
    <source>
        <dbReference type="ARBA" id="ARBA00004377"/>
    </source>
</evidence>
<dbReference type="GO" id="GO:0015627">
    <property type="term" value="C:type II protein secretion system complex"/>
    <property type="evidence" value="ECO:0007669"/>
    <property type="project" value="InterPro"/>
</dbReference>
<evidence type="ECO:0000256" key="5">
    <source>
        <dbReference type="ARBA" id="ARBA00022519"/>
    </source>
</evidence>
<feature type="transmembrane region" description="Helical" evidence="11">
    <location>
        <begin position="56"/>
        <end position="78"/>
    </location>
</feature>
<keyword evidence="8 11" id="KW-0472">Membrane</keyword>